<evidence type="ECO:0000256" key="4">
    <source>
        <dbReference type="ARBA" id="ARBA00022729"/>
    </source>
</evidence>
<comment type="similarity">
    <text evidence="2 10">Belongs to the glycosyl hydrolase 28 family.</text>
</comment>
<proteinExistence type="inferred from homology"/>
<name>A0AAN6S3E5_9PEZI</name>
<organism evidence="12 13">
    <name type="scientific">Diplogelasinospora grovesii</name>
    <dbReference type="NCBI Taxonomy" id="303347"/>
    <lineage>
        <taxon>Eukaryota</taxon>
        <taxon>Fungi</taxon>
        <taxon>Dikarya</taxon>
        <taxon>Ascomycota</taxon>
        <taxon>Pezizomycotina</taxon>
        <taxon>Sordariomycetes</taxon>
        <taxon>Sordariomycetidae</taxon>
        <taxon>Sordariales</taxon>
        <taxon>Diplogelasinosporaceae</taxon>
        <taxon>Diplogelasinospora</taxon>
    </lineage>
</organism>
<dbReference type="PANTHER" id="PTHR31736">
    <property type="match status" value="1"/>
</dbReference>
<keyword evidence="3" id="KW-0964">Secreted</keyword>
<dbReference type="PANTHER" id="PTHR31736:SF19">
    <property type="entry name" value="PECTIN LYASE SUPERFAMILY PROTEIN-RELATED"/>
    <property type="match status" value="1"/>
</dbReference>
<dbReference type="AlphaFoldDB" id="A0AAN6S3E5"/>
<keyword evidence="7" id="KW-0325">Glycoprotein</keyword>
<comment type="subcellular location">
    <subcellularLocation>
        <location evidence="1">Secreted</location>
    </subcellularLocation>
</comment>
<dbReference type="InterPro" id="IPR012334">
    <property type="entry name" value="Pectin_lyas_fold"/>
</dbReference>
<sequence>MKLLLVLVSLLYYAAVNAQLSGRVGPTTTRRASKQGTVCNVLKYGGVASKTSDVGPAIASAFAACKNGGTVYVPPGEYGMSTWVSLSGGKGWAMQLDGIIYRTGSQNGNMIYIEKTSDFELYSSTSRGAIQGYGYEFHKDGKYGARIMRLSHVTDFSIHDIALVDAPQFHLTLDQCTNGELYNTVIRGGSEGGLDGVDVSGSNIWIHDVEVSNRDECITIKNTANHMLIENIYCNWSGGCAMGSLGLDIDIHHIVYNNIYTVNSNQMFMIKSNGGNGTVHDCSFTNFVGRKNAYTLDIDGHWTQLKLQPGNGVLYRDLTFQNWTATCSDGSRRAPINVVCPDGQPCYNIHIDNVNVWTESGNREYYKCANAYGSGACLKAAPGSGGANYPSYAASTVTLNATPPEMERANVEGNRAGFKTPPTMAADLTSLQLSESIPIPTVPTSFFPGATPYSTLLGH</sequence>
<evidence type="ECO:0000256" key="1">
    <source>
        <dbReference type="ARBA" id="ARBA00004613"/>
    </source>
</evidence>
<evidence type="ECO:0000256" key="7">
    <source>
        <dbReference type="ARBA" id="ARBA00023180"/>
    </source>
</evidence>
<keyword evidence="6" id="KW-1015">Disulfide bond</keyword>
<evidence type="ECO:0000256" key="5">
    <source>
        <dbReference type="ARBA" id="ARBA00022801"/>
    </source>
</evidence>
<evidence type="ECO:0000313" key="12">
    <source>
        <dbReference type="EMBL" id="KAK3939079.1"/>
    </source>
</evidence>
<evidence type="ECO:0000256" key="2">
    <source>
        <dbReference type="ARBA" id="ARBA00008834"/>
    </source>
</evidence>
<accession>A0AAN6S3E5</accession>
<gene>
    <name evidence="12" type="ORF">QBC46DRAFT_450665</name>
</gene>
<evidence type="ECO:0000313" key="13">
    <source>
        <dbReference type="Proteomes" id="UP001303473"/>
    </source>
</evidence>
<dbReference type="SUPFAM" id="SSF51126">
    <property type="entry name" value="Pectin lyase-like"/>
    <property type="match status" value="1"/>
</dbReference>
<evidence type="ECO:0000256" key="6">
    <source>
        <dbReference type="ARBA" id="ARBA00023157"/>
    </source>
</evidence>
<dbReference type="EMBL" id="MU853817">
    <property type="protein sequence ID" value="KAK3939079.1"/>
    <property type="molecule type" value="Genomic_DNA"/>
</dbReference>
<dbReference type="Proteomes" id="UP001303473">
    <property type="component" value="Unassembled WGS sequence"/>
</dbReference>
<dbReference type="GO" id="GO:0005975">
    <property type="term" value="P:carbohydrate metabolic process"/>
    <property type="evidence" value="ECO:0007669"/>
    <property type="project" value="InterPro"/>
</dbReference>
<reference evidence="13" key="1">
    <citation type="journal article" date="2023" name="Mol. Phylogenet. Evol.">
        <title>Genome-scale phylogeny and comparative genomics of the fungal order Sordariales.</title>
        <authorList>
            <person name="Hensen N."/>
            <person name="Bonometti L."/>
            <person name="Westerberg I."/>
            <person name="Brannstrom I.O."/>
            <person name="Guillou S."/>
            <person name="Cros-Aarteil S."/>
            <person name="Calhoun S."/>
            <person name="Haridas S."/>
            <person name="Kuo A."/>
            <person name="Mondo S."/>
            <person name="Pangilinan J."/>
            <person name="Riley R."/>
            <person name="LaButti K."/>
            <person name="Andreopoulos B."/>
            <person name="Lipzen A."/>
            <person name="Chen C."/>
            <person name="Yan M."/>
            <person name="Daum C."/>
            <person name="Ng V."/>
            <person name="Clum A."/>
            <person name="Steindorff A."/>
            <person name="Ohm R.A."/>
            <person name="Martin F."/>
            <person name="Silar P."/>
            <person name="Natvig D.O."/>
            <person name="Lalanne C."/>
            <person name="Gautier V."/>
            <person name="Ament-Velasquez S.L."/>
            <person name="Kruys A."/>
            <person name="Hutchinson M.I."/>
            <person name="Powell A.J."/>
            <person name="Barry K."/>
            <person name="Miller A.N."/>
            <person name="Grigoriev I.V."/>
            <person name="Debuchy R."/>
            <person name="Gladieux P."/>
            <person name="Hiltunen Thoren M."/>
            <person name="Johannesson H."/>
        </authorList>
    </citation>
    <scope>NUCLEOTIDE SEQUENCE [LARGE SCALE GENOMIC DNA]</scope>
    <source>
        <strain evidence="13">CBS 340.73</strain>
    </source>
</reference>
<evidence type="ECO:0000256" key="3">
    <source>
        <dbReference type="ARBA" id="ARBA00022525"/>
    </source>
</evidence>
<feature type="signal peptide" evidence="11">
    <location>
        <begin position="1"/>
        <end position="18"/>
    </location>
</feature>
<dbReference type="Gene3D" id="2.160.20.10">
    <property type="entry name" value="Single-stranded right-handed beta-helix, Pectin lyase-like"/>
    <property type="match status" value="1"/>
</dbReference>
<evidence type="ECO:0000256" key="9">
    <source>
        <dbReference type="ARBA" id="ARBA00023316"/>
    </source>
</evidence>
<dbReference type="GO" id="GO:0005576">
    <property type="term" value="C:extracellular region"/>
    <property type="evidence" value="ECO:0007669"/>
    <property type="project" value="UniProtKB-SubCell"/>
</dbReference>
<evidence type="ECO:0000256" key="10">
    <source>
        <dbReference type="RuleBase" id="RU361169"/>
    </source>
</evidence>
<dbReference type="GO" id="GO:0004650">
    <property type="term" value="F:polygalacturonase activity"/>
    <property type="evidence" value="ECO:0007669"/>
    <property type="project" value="InterPro"/>
</dbReference>
<evidence type="ECO:0000256" key="8">
    <source>
        <dbReference type="ARBA" id="ARBA00023295"/>
    </source>
</evidence>
<dbReference type="Pfam" id="PF00295">
    <property type="entry name" value="Glyco_hydro_28"/>
    <property type="match status" value="1"/>
</dbReference>
<keyword evidence="8 10" id="KW-0326">Glycosidase</keyword>
<keyword evidence="13" id="KW-1185">Reference proteome</keyword>
<keyword evidence="4 11" id="KW-0732">Signal</keyword>
<protein>
    <submittedName>
        <fullName evidence="12">RGase A</fullName>
    </submittedName>
</protein>
<dbReference type="InterPro" id="IPR000743">
    <property type="entry name" value="Glyco_hydro_28"/>
</dbReference>
<feature type="chain" id="PRO_5042909401" evidence="11">
    <location>
        <begin position="19"/>
        <end position="459"/>
    </location>
</feature>
<dbReference type="GO" id="GO:0046576">
    <property type="term" value="F:rhamnogalacturonan alpha-L-rhamnopyranosyl-(1-&gt;4)-alpha-D-galactopyranosyluronide lyase activity"/>
    <property type="evidence" value="ECO:0007669"/>
    <property type="project" value="UniProtKB-ARBA"/>
</dbReference>
<dbReference type="GO" id="GO:0071555">
    <property type="term" value="P:cell wall organization"/>
    <property type="evidence" value="ECO:0007669"/>
    <property type="project" value="UniProtKB-KW"/>
</dbReference>
<dbReference type="InterPro" id="IPR011050">
    <property type="entry name" value="Pectin_lyase_fold/virulence"/>
</dbReference>
<keyword evidence="9" id="KW-0961">Cell wall biogenesis/degradation</keyword>
<keyword evidence="5 10" id="KW-0378">Hydrolase</keyword>
<comment type="caution">
    <text evidence="12">The sequence shown here is derived from an EMBL/GenBank/DDBJ whole genome shotgun (WGS) entry which is preliminary data.</text>
</comment>
<evidence type="ECO:0000256" key="11">
    <source>
        <dbReference type="SAM" id="SignalP"/>
    </source>
</evidence>